<feature type="non-terminal residue" evidence="1">
    <location>
        <position position="86"/>
    </location>
</feature>
<evidence type="ECO:0000313" key="1">
    <source>
        <dbReference type="EMBL" id="GFD58015.1"/>
    </source>
</evidence>
<feature type="non-terminal residue" evidence="1">
    <location>
        <position position="1"/>
    </location>
</feature>
<sequence>GVALDVVFHHRQITANGALQLVQFAFHRRDALHRTGQLWVGPGERVDQIHVAKEGLQFCQFALQLRRGQRAQRIAELAIDAARADE</sequence>
<dbReference type="EMBL" id="BKCJ011847688">
    <property type="protein sequence ID" value="GFD58015.1"/>
    <property type="molecule type" value="Genomic_DNA"/>
</dbReference>
<gene>
    <name evidence="1" type="ORF">Tci_929984</name>
</gene>
<organism evidence="1">
    <name type="scientific">Tanacetum cinerariifolium</name>
    <name type="common">Dalmatian daisy</name>
    <name type="synonym">Chrysanthemum cinerariifolium</name>
    <dbReference type="NCBI Taxonomy" id="118510"/>
    <lineage>
        <taxon>Eukaryota</taxon>
        <taxon>Viridiplantae</taxon>
        <taxon>Streptophyta</taxon>
        <taxon>Embryophyta</taxon>
        <taxon>Tracheophyta</taxon>
        <taxon>Spermatophyta</taxon>
        <taxon>Magnoliopsida</taxon>
        <taxon>eudicotyledons</taxon>
        <taxon>Gunneridae</taxon>
        <taxon>Pentapetalae</taxon>
        <taxon>asterids</taxon>
        <taxon>campanulids</taxon>
        <taxon>Asterales</taxon>
        <taxon>Asteraceae</taxon>
        <taxon>Asteroideae</taxon>
        <taxon>Anthemideae</taxon>
        <taxon>Anthemidinae</taxon>
        <taxon>Tanacetum</taxon>
    </lineage>
</organism>
<protein>
    <submittedName>
        <fullName evidence="1">Uncharacterized protein</fullName>
    </submittedName>
</protein>
<accession>A0A699XDP5</accession>
<comment type="caution">
    <text evidence="1">The sequence shown here is derived from an EMBL/GenBank/DDBJ whole genome shotgun (WGS) entry which is preliminary data.</text>
</comment>
<name>A0A699XDP5_TANCI</name>
<proteinExistence type="predicted"/>
<reference evidence="1" key="1">
    <citation type="journal article" date="2019" name="Sci. Rep.">
        <title>Draft genome of Tanacetum cinerariifolium, the natural source of mosquito coil.</title>
        <authorList>
            <person name="Yamashiro T."/>
            <person name="Shiraishi A."/>
            <person name="Satake H."/>
            <person name="Nakayama K."/>
        </authorList>
    </citation>
    <scope>NUCLEOTIDE SEQUENCE</scope>
</reference>
<dbReference type="AlphaFoldDB" id="A0A699XDP5"/>